<protein>
    <submittedName>
        <fullName evidence="2">Uncharacterized protein</fullName>
    </submittedName>
</protein>
<evidence type="ECO:0000256" key="1">
    <source>
        <dbReference type="SAM" id="Phobius"/>
    </source>
</evidence>
<name>A0AAN9JR27_CLITE</name>
<keyword evidence="1" id="KW-0472">Membrane</keyword>
<keyword evidence="1" id="KW-1133">Transmembrane helix</keyword>
<accession>A0AAN9JR27</accession>
<proteinExistence type="predicted"/>
<evidence type="ECO:0000313" key="2">
    <source>
        <dbReference type="EMBL" id="KAK7302518.1"/>
    </source>
</evidence>
<organism evidence="2 3">
    <name type="scientific">Clitoria ternatea</name>
    <name type="common">Butterfly pea</name>
    <dbReference type="NCBI Taxonomy" id="43366"/>
    <lineage>
        <taxon>Eukaryota</taxon>
        <taxon>Viridiplantae</taxon>
        <taxon>Streptophyta</taxon>
        <taxon>Embryophyta</taxon>
        <taxon>Tracheophyta</taxon>
        <taxon>Spermatophyta</taxon>
        <taxon>Magnoliopsida</taxon>
        <taxon>eudicotyledons</taxon>
        <taxon>Gunneridae</taxon>
        <taxon>Pentapetalae</taxon>
        <taxon>rosids</taxon>
        <taxon>fabids</taxon>
        <taxon>Fabales</taxon>
        <taxon>Fabaceae</taxon>
        <taxon>Papilionoideae</taxon>
        <taxon>50 kb inversion clade</taxon>
        <taxon>NPAAA clade</taxon>
        <taxon>indigoferoid/millettioid clade</taxon>
        <taxon>Phaseoleae</taxon>
        <taxon>Clitoria</taxon>
    </lineage>
</organism>
<comment type="caution">
    <text evidence="2">The sequence shown here is derived from an EMBL/GenBank/DDBJ whole genome shotgun (WGS) entry which is preliminary data.</text>
</comment>
<evidence type="ECO:0000313" key="3">
    <source>
        <dbReference type="Proteomes" id="UP001359559"/>
    </source>
</evidence>
<gene>
    <name evidence="2" type="ORF">RJT34_13409</name>
</gene>
<keyword evidence="3" id="KW-1185">Reference proteome</keyword>
<dbReference type="Proteomes" id="UP001359559">
    <property type="component" value="Unassembled WGS sequence"/>
</dbReference>
<keyword evidence="1" id="KW-0812">Transmembrane</keyword>
<dbReference type="EMBL" id="JAYKXN010000003">
    <property type="protein sequence ID" value="KAK7302518.1"/>
    <property type="molecule type" value="Genomic_DNA"/>
</dbReference>
<sequence length="69" mass="8390">MIFQRRVWKGIPTREVNNERSLTPIFFPFSCFFLFPNFDFQITSIFKISKFSMMIPMVNRDDEISFVHF</sequence>
<feature type="transmembrane region" description="Helical" evidence="1">
    <location>
        <begin position="25"/>
        <end position="46"/>
    </location>
</feature>
<reference evidence="2 3" key="1">
    <citation type="submission" date="2024-01" db="EMBL/GenBank/DDBJ databases">
        <title>The genomes of 5 underutilized Papilionoideae crops provide insights into root nodulation and disease resistance.</title>
        <authorList>
            <person name="Yuan L."/>
        </authorList>
    </citation>
    <scope>NUCLEOTIDE SEQUENCE [LARGE SCALE GENOMIC DNA]</scope>
    <source>
        <strain evidence="2">LY-2023</strain>
        <tissue evidence="2">Leaf</tissue>
    </source>
</reference>
<dbReference type="AlphaFoldDB" id="A0AAN9JR27"/>